<dbReference type="EMBL" id="LR216287">
    <property type="protein sequence ID" value="VFJ13418.1"/>
    <property type="molecule type" value="Genomic_DNA"/>
</dbReference>
<evidence type="ECO:0000313" key="2">
    <source>
        <dbReference type="Proteomes" id="UP000294299"/>
    </source>
</evidence>
<sequence length="47" mass="5422">MKNDFEFNDNTGLMKKSVIDSSIILTNLLNKTSIIDYNLSHLIKTDY</sequence>
<evidence type="ECO:0000313" key="1">
    <source>
        <dbReference type="EMBL" id="VFJ13418.1"/>
    </source>
</evidence>
<organism evidence="1 2">
    <name type="scientific">Candidatus Nitrosocosmicus franklandianus</name>
    <dbReference type="NCBI Taxonomy" id="1798806"/>
    <lineage>
        <taxon>Archaea</taxon>
        <taxon>Nitrososphaerota</taxon>
        <taxon>Nitrososphaeria</taxon>
        <taxon>Nitrososphaerales</taxon>
        <taxon>Nitrososphaeraceae</taxon>
        <taxon>Candidatus Nitrosocosmicus</taxon>
    </lineage>
</organism>
<keyword evidence="2" id="KW-1185">Reference proteome</keyword>
<accession>A0A484I6S0</accession>
<dbReference type="KEGG" id="nfn:NFRAN_1096"/>
<name>A0A484I6S0_9ARCH</name>
<dbReference type="Proteomes" id="UP000294299">
    <property type="component" value="Chromosome NFRAN"/>
</dbReference>
<gene>
    <name evidence="1" type="ORF">NFRAN_1096</name>
</gene>
<reference evidence="1 2" key="1">
    <citation type="submission" date="2019-02" db="EMBL/GenBank/DDBJ databases">
        <authorList>
            <person name="Lehtovirta-Morley E L."/>
        </authorList>
    </citation>
    <scope>NUCLEOTIDE SEQUENCE [LARGE SCALE GENOMIC DNA]</scope>
    <source>
        <strain evidence="1">NFRAN1</strain>
    </source>
</reference>
<proteinExistence type="predicted"/>
<protein>
    <submittedName>
        <fullName evidence="1">Uncharacterized protein</fullName>
    </submittedName>
</protein>
<dbReference type="AlphaFoldDB" id="A0A484I6S0"/>